<feature type="compositionally biased region" description="Basic residues" evidence="1">
    <location>
        <begin position="613"/>
        <end position="622"/>
    </location>
</feature>
<dbReference type="Gene3D" id="2.160.20.80">
    <property type="entry name" value="E3 ubiquitin-protein ligase SopA"/>
    <property type="match status" value="1"/>
</dbReference>
<dbReference type="Gene3D" id="3.40.50.300">
    <property type="entry name" value="P-loop containing nucleotide triphosphate hydrolases"/>
    <property type="match status" value="1"/>
</dbReference>
<feature type="region of interest" description="Disordered" evidence="1">
    <location>
        <begin position="613"/>
        <end position="764"/>
    </location>
</feature>
<dbReference type="Pfam" id="PF13424">
    <property type="entry name" value="TPR_12"/>
    <property type="match status" value="1"/>
</dbReference>
<dbReference type="PANTHER" id="PTHR47691">
    <property type="entry name" value="REGULATOR-RELATED"/>
    <property type="match status" value="1"/>
</dbReference>
<reference evidence="2" key="1">
    <citation type="journal article" date="2023" name="Mol. Biol. Evol.">
        <title>Third-Generation Sequencing Reveals the Adaptive Role of the Epigenome in Three Deep-Sea Polychaetes.</title>
        <authorList>
            <person name="Perez M."/>
            <person name="Aroh O."/>
            <person name="Sun Y."/>
            <person name="Lan Y."/>
            <person name="Juniper S.K."/>
            <person name="Young C.R."/>
            <person name="Angers B."/>
            <person name="Qian P.Y."/>
        </authorList>
    </citation>
    <scope>NUCLEOTIDE SEQUENCE</scope>
    <source>
        <strain evidence="2">P08H-3</strain>
    </source>
</reference>
<feature type="compositionally biased region" description="Basic and acidic residues" evidence="1">
    <location>
        <begin position="120"/>
        <end position="130"/>
    </location>
</feature>
<evidence type="ECO:0000313" key="3">
    <source>
        <dbReference type="Proteomes" id="UP001208570"/>
    </source>
</evidence>
<feature type="compositionally biased region" description="Basic residues" evidence="1">
    <location>
        <begin position="742"/>
        <end position="755"/>
    </location>
</feature>
<dbReference type="Proteomes" id="UP001208570">
    <property type="component" value="Unassembled WGS sequence"/>
</dbReference>
<dbReference type="PANTHER" id="PTHR47691:SF3">
    <property type="entry name" value="HTH-TYPE TRANSCRIPTIONAL REGULATOR RV0890C-RELATED"/>
    <property type="match status" value="1"/>
</dbReference>
<keyword evidence="3" id="KW-1185">Reference proteome</keyword>
<protein>
    <submittedName>
        <fullName evidence="2">Uncharacterized protein</fullName>
    </submittedName>
</protein>
<dbReference type="SUPFAM" id="SSF52540">
    <property type="entry name" value="P-loop containing nucleoside triphosphate hydrolases"/>
    <property type="match status" value="1"/>
</dbReference>
<proteinExistence type="predicted"/>
<dbReference type="SUPFAM" id="SSF141571">
    <property type="entry name" value="Pentapeptide repeat-like"/>
    <property type="match status" value="1"/>
</dbReference>
<name>A0AAD9N6Q0_9ANNE</name>
<feature type="compositionally biased region" description="Polar residues" evidence="1">
    <location>
        <begin position="29"/>
        <end position="43"/>
    </location>
</feature>
<dbReference type="SUPFAM" id="SSF48452">
    <property type="entry name" value="TPR-like"/>
    <property type="match status" value="1"/>
</dbReference>
<dbReference type="Pfam" id="PF00805">
    <property type="entry name" value="Pentapeptide"/>
    <property type="match status" value="1"/>
</dbReference>
<feature type="compositionally biased region" description="Low complexity" evidence="1">
    <location>
        <begin position="166"/>
        <end position="179"/>
    </location>
</feature>
<comment type="caution">
    <text evidence="2">The sequence shown here is derived from an EMBL/GenBank/DDBJ whole genome shotgun (WGS) entry which is preliminary data.</text>
</comment>
<feature type="compositionally biased region" description="Basic and acidic residues" evidence="1">
    <location>
        <begin position="678"/>
        <end position="690"/>
    </location>
</feature>
<feature type="compositionally biased region" description="Basic residues" evidence="1">
    <location>
        <begin position="1"/>
        <end position="10"/>
    </location>
</feature>
<feature type="region of interest" description="Disordered" evidence="1">
    <location>
        <begin position="812"/>
        <end position="1012"/>
    </location>
</feature>
<feature type="compositionally biased region" description="Polar residues" evidence="1">
    <location>
        <begin position="700"/>
        <end position="713"/>
    </location>
</feature>
<feature type="compositionally biased region" description="Basic and acidic residues" evidence="1">
    <location>
        <begin position="832"/>
        <end position="845"/>
    </location>
</feature>
<feature type="compositionally biased region" description="Polar residues" evidence="1">
    <location>
        <begin position="954"/>
        <end position="973"/>
    </location>
</feature>
<dbReference type="InterPro" id="IPR027417">
    <property type="entry name" value="P-loop_NTPase"/>
</dbReference>
<dbReference type="InterPro" id="IPR001646">
    <property type="entry name" value="5peptide_repeat"/>
</dbReference>
<feature type="compositionally biased region" description="Basic and acidic residues" evidence="1">
    <location>
        <begin position="909"/>
        <end position="921"/>
    </location>
</feature>
<dbReference type="InterPro" id="IPR011990">
    <property type="entry name" value="TPR-like_helical_dom_sf"/>
</dbReference>
<dbReference type="EMBL" id="JAODUP010000157">
    <property type="protein sequence ID" value="KAK2159157.1"/>
    <property type="molecule type" value="Genomic_DNA"/>
</dbReference>
<evidence type="ECO:0000256" key="1">
    <source>
        <dbReference type="SAM" id="MobiDB-lite"/>
    </source>
</evidence>
<gene>
    <name evidence="2" type="ORF">LSH36_157g03048</name>
</gene>
<organism evidence="2 3">
    <name type="scientific">Paralvinella palmiformis</name>
    <dbReference type="NCBI Taxonomy" id="53620"/>
    <lineage>
        <taxon>Eukaryota</taxon>
        <taxon>Metazoa</taxon>
        <taxon>Spiralia</taxon>
        <taxon>Lophotrochozoa</taxon>
        <taxon>Annelida</taxon>
        <taxon>Polychaeta</taxon>
        <taxon>Sedentaria</taxon>
        <taxon>Canalipalpata</taxon>
        <taxon>Terebellida</taxon>
        <taxon>Terebelliformia</taxon>
        <taxon>Alvinellidae</taxon>
        <taxon>Paralvinella</taxon>
    </lineage>
</organism>
<dbReference type="Gene3D" id="1.25.40.10">
    <property type="entry name" value="Tetratricopeptide repeat domain"/>
    <property type="match status" value="1"/>
</dbReference>
<accession>A0AAD9N6Q0</accession>
<feature type="region of interest" description="Disordered" evidence="1">
    <location>
        <begin position="1"/>
        <end position="58"/>
    </location>
</feature>
<feature type="region of interest" description="Disordered" evidence="1">
    <location>
        <begin position="108"/>
        <end position="187"/>
    </location>
</feature>
<evidence type="ECO:0000313" key="2">
    <source>
        <dbReference type="EMBL" id="KAK2159157.1"/>
    </source>
</evidence>
<sequence length="1818" mass="204772">MGNKLNTRRRSTADTGDDVSRRRRRKPARSQSTSQVDGRSNRISMPELGGAVPYKGQDDSDVNIKVYRSYGDLARPKSSTLDRPDYRVYRKSTEGLQKYASLPRHFGRTKSAMDVPNGTLRDDVRRRRDLPYNPDYPEIMPRRRSPPDSVSSHSSLRAESQRTSKRVSAASSVSSLAKAPVTQDDFPSTEQIKRKLSCFEDQFARSLADKYAGLADTLQLSALPIALSRDPEGRYGYIKLLDYLQGETIPLDLLSENPERYIMLMPDALFHGIMHVRRDRISDLELWTTLARDLVTCVGVEAGNELTRMFEYQIALLTGETAVRVLADHAAACVIEYIKRYSSFLDRNTAILGVLRGYPDQLMTGAPKYLSVILGNRELKWDVQDVLKRPGLRKELLLFSSTVNDPDDLYNPWRYYTNKNCDPQLFGYRGLVVEWDWIRGSYRLNEEDMANFGEDISDPISYPDDFHRLYSPYKVLIGEDVMTRYGTLKAQNKTTDSLAQFVDDLTGGDRDEIRPVYRPLVATPPGENFHTMNLDNADLSRARLRNSDLSQASLNNCTLLLTDLEGAKFRNLSGQKTPLRGTDMSYTNLVGTTLDQATLDGVTAKHVVVAKANKKPPARIRNRPGEHHSGSALDETDSTPVTSKPTKKVRKVPKSLDIQMETNGQRETLIDGDLGADPEDRRNDDVRSPDTEETCCVSDSRGNLLNIEQASSGDNKKPGNVKAVKKKRKPVSNTGLIEQKQKKIRERKKKTKKRSVSPLASTPTEPIPETTVIVQEQVVANVQSQKPVKGGELLASRTEQEVVLDPTEEFFKESQPQYQPGLYQASPQYAVRDGRTGRPIKEDLPRTNGNQEGHRPTNGYQEAARDVTDGGVTRRKVLGDVQGEGSPEKSPSEATLEAGKAKGKKKGKKGETAKADKSKSGEKRRKKSRAKSSEREAASASESTQGVNGDKSYLNKTPVNGASVDRPNSTSPTDFRAIDGTPFEQKSPGKALSTTNIHQHRGGPIVQDHARSRREDILRPRMTKSLSHHGNLTSEESKIHNLSLDSYALGLRTARQIYGLSKEEIEYITRSQIFDMIKGLQVENIQSNLPEIDGDFIGREQERDDVTDLLSSPGRIVTVTGCYGNGKSALATSIGHEISKKFVVPIVVDVRGCLTADSVARRLTSTFGLQFGYKDLGYFYSWINCHEQRFLFIVDNLDIGPEEDSKLSDMMDSLISYVKESRILCLCRRNFFKGSSPHEVYRLGDARRFGTELLQKLLPDLHEEGMDGLLETCVYNCYMLRLVSKAFFIDEVDSGKLFEDLMECREHALLDRVEMTLDGLAYDEGERDVLRRLACCVLIILDNIPLDYAELLQKASHSPASFDAKTVATLAERKDVTSVKGSLDELTKTRFIISATGDRYYLPSLIRLVNQCKLSDNGAETMEYCKNTLENVKLLCAMYHSKQCEQAVNDFREDFDRYVDVFSKVIQREDTYEMCPSFASLDYALFFGELLPEETYLNFYESFAQESENRDDLLKECRALCCLSHRLLSEESISASKHAVDRAYELVHALPDSTSERAFCLRCMGQIVWQEAEDRNRALILVKKSLDFFKEAHGSRDLQTLHTNELYAQMLTRKERYQTARHFYNISDLFVTETMNAHPLLIEGYDCRRIIWDGLCLFQRAIEMAKKAAEVSKTFLGEHPTTARMMSNLCDAIIKRGVLQDAIRAGIEALSIRSKVLGDHQETGESYKKLAYLMLRSGQYDEAARFAQSAVDMFEKVRAPETLKIDARNVMAQARLRLDYKSHVFVELHGRDASKKNLHSDSDELNMSKASTVVSTEV</sequence>